<dbReference type="Pfam" id="PF08447">
    <property type="entry name" value="PAS_3"/>
    <property type="match status" value="1"/>
</dbReference>
<dbReference type="InterPro" id="IPR003661">
    <property type="entry name" value="HisK_dim/P_dom"/>
</dbReference>
<evidence type="ECO:0000259" key="7">
    <source>
        <dbReference type="PROSITE" id="PS50109"/>
    </source>
</evidence>
<dbReference type="AlphaFoldDB" id="A0A2Z6AZQ1"/>
<organism evidence="10 11">
    <name type="scientific">Desulfovibrio ferrophilus</name>
    <dbReference type="NCBI Taxonomy" id="241368"/>
    <lineage>
        <taxon>Bacteria</taxon>
        <taxon>Pseudomonadati</taxon>
        <taxon>Thermodesulfobacteriota</taxon>
        <taxon>Desulfovibrionia</taxon>
        <taxon>Desulfovibrionales</taxon>
        <taxon>Desulfovibrionaceae</taxon>
        <taxon>Desulfovibrio</taxon>
    </lineage>
</organism>
<dbReference type="InterPro" id="IPR000700">
    <property type="entry name" value="PAS-assoc_C"/>
</dbReference>
<dbReference type="InterPro" id="IPR013656">
    <property type="entry name" value="PAS_4"/>
</dbReference>
<dbReference type="CDD" id="cd16922">
    <property type="entry name" value="HATPase_EvgS-ArcB-TorS-like"/>
    <property type="match status" value="1"/>
</dbReference>
<dbReference type="SMART" id="SM00387">
    <property type="entry name" value="HATPase_c"/>
    <property type="match status" value="1"/>
</dbReference>
<sequence>MDRKYTAKEFKDLERKLNTVTKELETLRRENERLESALGDSPVIIYRADPSRDYITTFVSENVHDILGYEPEEITTQNGFWRERVHPDDRDHAMSFRDELKVGICGTYEYRLLRKDGTWAWLRDRKCLVADAPGEPAELIGYRADITDTHTEQEDLLKRKRLFKTIFNNAASGIAICGPDGTFGKANEKWLELLGRPLDELIGKTPLDFTHPHDQPLCRERMEKMLAGDTGSYRMEKRFLRSDGSAFWVDIVTKRIDGPEGDTQGLVCVMNDITERIEMERSLRQSEHEKKAILDTISEAVTFQDQNHRILWANRAMCETTGLPPEEIIGAYCYDLWQTGIGACPDCPASACLEQGKPVEALARASNGRTYRTKTYPARLRDDQSPGVLVVSQDVTEQTASEEEMRKAMAMAEDATKMKDEFLANMSHELRAPLNGMLGMLDVLMDSKLDADQRDSIEIALAAGEGLLAIINDILDFSKLQADKITLSRNEFDLRQSIRTVINTYKDQSVKRGVEVSSMVDKNVPELLVGDEGRIRQILFNLVGNSVKFTKEGSVRLETFILRKTANPHNARLLFTITDTGIGIPADQLETIFEPFVQLNWAKSRKYEGTGLGLGIVKRLVTLMGGIITVESEVDKGTTINFWINVQVP</sequence>
<dbReference type="SMART" id="SM00086">
    <property type="entry name" value="PAC"/>
    <property type="match status" value="3"/>
</dbReference>
<dbReference type="FunFam" id="3.30.565.10:FF:000010">
    <property type="entry name" value="Sensor histidine kinase RcsC"/>
    <property type="match status" value="1"/>
</dbReference>
<dbReference type="SUPFAM" id="SSF55785">
    <property type="entry name" value="PYP-like sensor domain (PAS domain)"/>
    <property type="match status" value="3"/>
</dbReference>
<evidence type="ECO:0000313" key="10">
    <source>
        <dbReference type="EMBL" id="BBD08729.1"/>
    </source>
</evidence>
<dbReference type="Pfam" id="PF02518">
    <property type="entry name" value="HATPase_c"/>
    <property type="match status" value="1"/>
</dbReference>
<protein>
    <recommendedName>
        <fullName evidence="2">histidine kinase</fullName>
        <ecNumber evidence="2">2.7.13.3</ecNumber>
    </recommendedName>
</protein>
<evidence type="ECO:0000259" key="8">
    <source>
        <dbReference type="PROSITE" id="PS50112"/>
    </source>
</evidence>
<feature type="domain" description="PAC" evidence="9">
    <location>
        <begin position="106"/>
        <end position="158"/>
    </location>
</feature>
<evidence type="ECO:0000259" key="9">
    <source>
        <dbReference type="PROSITE" id="PS50113"/>
    </source>
</evidence>
<keyword evidence="4" id="KW-0808">Transferase</keyword>
<evidence type="ECO:0000256" key="2">
    <source>
        <dbReference type="ARBA" id="ARBA00012438"/>
    </source>
</evidence>
<dbReference type="PANTHER" id="PTHR43047">
    <property type="entry name" value="TWO-COMPONENT HISTIDINE PROTEIN KINASE"/>
    <property type="match status" value="1"/>
</dbReference>
<feature type="domain" description="PAC" evidence="9">
    <location>
        <begin position="233"/>
        <end position="285"/>
    </location>
</feature>
<feature type="domain" description="PAS" evidence="8">
    <location>
        <begin position="159"/>
        <end position="229"/>
    </location>
</feature>
<evidence type="ECO:0000256" key="1">
    <source>
        <dbReference type="ARBA" id="ARBA00000085"/>
    </source>
</evidence>
<dbReference type="Pfam" id="PF08448">
    <property type="entry name" value="PAS_4"/>
    <property type="match status" value="2"/>
</dbReference>
<dbReference type="OrthoDB" id="8477705at2"/>
<dbReference type="InterPro" id="IPR001610">
    <property type="entry name" value="PAC"/>
</dbReference>
<dbReference type="KEGG" id="dfl:DFE_2003"/>
<dbReference type="CDD" id="cd00082">
    <property type="entry name" value="HisKA"/>
    <property type="match status" value="1"/>
</dbReference>
<feature type="coiled-coil region" evidence="6">
    <location>
        <begin position="10"/>
        <end position="37"/>
    </location>
</feature>
<dbReference type="SMART" id="SM00388">
    <property type="entry name" value="HisKA"/>
    <property type="match status" value="1"/>
</dbReference>
<dbReference type="GO" id="GO:0000155">
    <property type="term" value="F:phosphorelay sensor kinase activity"/>
    <property type="evidence" value="ECO:0007669"/>
    <property type="project" value="InterPro"/>
</dbReference>
<dbReference type="InterPro" id="IPR013655">
    <property type="entry name" value="PAS_fold_3"/>
</dbReference>
<dbReference type="InterPro" id="IPR000014">
    <property type="entry name" value="PAS"/>
</dbReference>
<dbReference type="Gene3D" id="3.30.450.20">
    <property type="entry name" value="PAS domain"/>
    <property type="match status" value="3"/>
</dbReference>
<dbReference type="SMART" id="SM00091">
    <property type="entry name" value="PAS"/>
    <property type="match status" value="3"/>
</dbReference>
<reference evidence="10 11" key="1">
    <citation type="journal article" date="2018" name="Sci. Adv.">
        <title>Multi-heme cytochromes provide a pathway for survival in energy-limited environments.</title>
        <authorList>
            <person name="Deng X."/>
            <person name="Dohmae N."/>
            <person name="Nealson K.H."/>
            <person name="Hashimoto K."/>
            <person name="Okamoto A."/>
        </authorList>
    </citation>
    <scope>NUCLEOTIDE SEQUENCE [LARGE SCALE GENOMIC DNA]</scope>
    <source>
        <strain evidence="10 11">IS5</strain>
    </source>
</reference>
<dbReference type="SUPFAM" id="SSF55874">
    <property type="entry name" value="ATPase domain of HSP90 chaperone/DNA topoisomerase II/histidine kinase"/>
    <property type="match status" value="1"/>
</dbReference>
<dbReference type="EMBL" id="AP017378">
    <property type="protein sequence ID" value="BBD08729.1"/>
    <property type="molecule type" value="Genomic_DNA"/>
</dbReference>
<keyword evidence="5 10" id="KW-0418">Kinase</keyword>
<feature type="domain" description="Histidine kinase" evidence="7">
    <location>
        <begin position="425"/>
        <end position="648"/>
    </location>
</feature>
<dbReference type="SUPFAM" id="SSF47384">
    <property type="entry name" value="Homodimeric domain of signal transducing histidine kinase"/>
    <property type="match status" value="1"/>
</dbReference>
<dbReference type="Gene3D" id="3.30.565.10">
    <property type="entry name" value="Histidine kinase-like ATPase, C-terminal domain"/>
    <property type="match status" value="1"/>
</dbReference>
<keyword evidence="6" id="KW-0175">Coiled coil</keyword>
<dbReference type="Proteomes" id="UP000269883">
    <property type="component" value="Chromosome"/>
</dbReference>
<dbReference type="Gene3D" id="1.10.287.130">
    <property type="match status" value="1"/>
</dbReference>
<dbReference type="Pfam" id="PF00512">
    <property type="entry name" value="HisKA"/>
    <property type="match status" value="1"/>
</dbReference>
<dbReference type="InterPro" id="IPR004358">
    <property type="entry name" value="Sig_transdc_His_kin-like_C"/>
</dbReference>
<dbReference type="InterPro" id="IPR035965">
    <property type="entry name" value="PAS-like_dom_sf"/>
</dbReference>
<dbReference type="PROSITE" id="PS50113">
    <property type="entry name" value="PAC"/>
    <property type="match status" value="3"/>
</dbReference>
<dbReference type="RefSeq" id="WP_126379076.1">
    <property type="nucleotide sequence ID" value="NZ_AP017378.1"/>
</dbReference>
<dbReference type="InterPro" id="IPR036890">
    <property type="entry name" value="HATPase_C_sf"/>
</dbReference>
<dbReference type="PRINTS" id="PR00344">
    <property type="entry name" value="BCTRLSENSOR"/>
</dbReference>
<keyword evidence="11" id="KW-1185">Reference proteome</keyword>
<gene>
    <name evidence="10" type="ORF">DFE_2003</name>
</gene>
<proteinExistence type="predicted"/>
<dbReference type="NCBIfam" id="TIGR00229">
    <property type="entry name" value="sensory_box"/>
    <property type="match status" value="3"/>
</dbReference>
<name>A0A2Z6AZQ1_9BACT</name>
<dbReference type="EC" id="2.7.13.3" evidence="2"/>
<dbReference type="InterPro" id="IPR003594">
    <property type="entry name" value="HATPase_dom"/>
</dbReference>
<evidence type="ECO:0000256" key="4">
    <source>
        <dbReference type="ARBA" id="ARBA00022679"/>
    </source>
</evidence>
<dbReference type="InterPro" id="IPR005467">
    <property type="entry name" value="His_kinase_dom"/>
</dbReference>
<dbReference type="InterPro" id="IPR036097">
    <property type="entry name" value="HisK_dim/P_sf"/>
</dbReference>
<dbReference type="PROSITE" id="PS50109">
    <property type="entry name" value="HIS_KIN"/>
    <property type="match status" value="1"/>
</dbReference>
<evidence type="ECO:0000256" key="6">
    <source>
        <dbReference type="SAM" id="Coils"/>
    </source>
</evidence>
<dbReference type="PROSITE" id="PS50112">
    <property type="entry name" value="PAS"/>
    <property type="match status" value="3"/>
</dbReference>
<evidence type="ECO:0000256" key="3">
    <source>
        <dbReference type="ARBA" id="ARBA00022553"/>
    </source>
</evidence>
<feature type="domain" description="PAS" evidence="8">
    <location>
        <begin position="286"/>
        <end position="330"/>
    </location>
</feature>
<dbReference type="CDD" id="cd00130">
    <property type="entry name" value="PAS"/>
    <property type="match status" value="3"/>
</dbReference>
<accession>A0A2Z6AZQ1</accession>
<keyword evidence="3" id="KW-0597">Phosphoprotein</keyword>
<evidence type="ECO:0000256" key="5">
    <source>
        <dbReference type="ARBA" id="ARBA00022777"/>
    </source>
</evidence>
<comment type="catalytic activity">
    <reaction evidence="1">
        <text>ATP + protein L-histidine = ADP + protein N-phospho-L-histidine.</text>
        <dbReference type="EC" id="2.7.13.3"/>
    </reaction>
</comment>
<evidence type="ECO:0000313" key="11">
    <source>
        <dbReference type="Proteomes" id="UP000269883"/>
    </source>
</evidence>
<feature type="domain" description="PAC" evidence="9">
    <location>
        <begin position="357"/>
        <end position="407"/>
    </location>
</feature>
<feature type="domain" description="PAS" evidence="8">
    <location>
        <begin position="30"/>
        <end position="91"/>
    </location>
</feature>